<evidence type="ECO:0000313" key="2">
    <source>
        <dbReference type="Proteomes" id="UP000789831"/>
    </source>
</evidence>
<organism evidence="1 2">
    <name type="scientific">Ambispora gerdemannii</name>
    <dbReference type="NCBI Taxonomy" id="144530"/>
    <lineage>
        <taxon>Eukaryota</taxon>
        <taxon>Fungi</taxon>
        <taxon>Fungi incertae sedis</taxon>
        <taxon>Mucoromycota</taxon>
        <taxon>Glomeromycotina</taxon>
        <taxon>Glomeromycetes</taxon>
        <taxon>Archaeosporales</taxon>
        <taxon>Ambisporaceae</taxon>
        <taxon>Ambispora</taxon>
    </lineage>
</organism>
<dbReference type="EMBL" id="CAJVPL010000340">
    <property type="protein sequence ID" value="CAG8485305.1"/>
    <property type="molecule type" value="Genomic_DNA"/>
</dbReference>
<sequence length="142" mass="16478">MVYNIQLVKCVGSSAEWTGIWYYLTLNNPNYLCRKLQTVGIIHAGKLNDDSSLHGKSVWIRMSCSAWTIIFGKDCSRKERLKITLHRRISTNRHGQINEMKTTINPQTFEAVNKPIDTIDKSLDNIVESNRIMRELQHHHNK</sequence>
<accession>A0A9N8WDB2</accession>
<comment type="caution">
    <text evidence="1">The sequence shown here is derived from an EMBL/GenBank/DDBJ whole genome shotgun (WGS) entry which is preliminary data.</text>
</comment>
<gene>
    <name evidence="1" type="ORF">AGERDE_LOCUS3452</name>
</gene>
<protein>
    <submittedName>
        <fullName evidence="1">2960_t:CDS:1</fullName>
    </submittedName>
</protein>
<evidence type="ECO:0000313" key="1">
    <source>
        <dbReference type="EMBL" id="CAG8485305.1"/>
    </source>
</evidence>
<reference evidence="1" key="1">
    <citation type="submission" date="2021-06" db="EMBL/GenBank/DDBJ databases">
        <authorList>
            <person name="Kallberg Y."/>
            <person name="Tangrot J."/>
            <person name="Rosling A."/>
        </authorList>
    </citation>
    <scope>NUCLEOTIDE SEQUENCE</scope>
    <source>
        <strain evidence="1">MT106</strain>
    </source>
</reference>
<keyword evidence="2" id="KW-1185">Reference proteome</keyword>
<dbReference type="Proteomes" id="UP000789831">
    <property type="component" value="Unassembled WGS sequence"/>
</dbReference>
<proteinExistence type="predicted"/>
<name>A0A9N8WDB2_9GLOM</name>
<dbReference type="AlphaFoldDB" id="A0A9N8WDB2"/>